<comment type="caution">
    <text evidence="1">The sequence shown here is derived from an EMBL/GenBank/DDBJ whole genome shotgun (WGS) entry which is preliminary data.</text>
</comment>
<gene>
    <name evidence="1" type="ORF">BKG88_08660</name>
</gene>
<dbReference type="AlphaFoldDB" id="A0A1V3L5E9"/>
<dbReference type="EMBL" id="MLAI01000023">
    <property type="protein sequence ID" value="OOF85166.1"/>
    <property type="molecule type" value="Genomic_DNA"/>
</dbReference>
<protein>
    <submittedName>
        <fullName evidence="1">Uncharacterized protein</fullName>
    </submittedName>
</protein>
<dbReference type="RefSeq" id="WP_077553344.1">
    <property type="nucleotide sequence ID" value="NZ_MLAI01000023.1"/>
</dbReference>
<name>A0A1V3L5E9_9PAST</name>
<reference evidence="1 2" key="1">
    <citation type="submission" date="2016-10" db="EMBL/GenBank/DDBJ databases">
        <title>Rodentibacter gen. nov. and new species.</title>
        <authorList>
            <person name="Christensen H."/>
        </authorList>
    </citation>
    <scope>NUCLEOTIDE SEQUENCE [LARGE SCALE GENOMIC DNA]</scope>
    <source>
        <strain evidence="1 2">Ppn158</strain>
    </source>
</reference>
<evidence type="ECO:0000313" key="2">
    <source>
        <dbReference type="Proteomes" id="UP000189353"/>
    </source>
</evidence>
<proteinExistence type="predicted"/>
<dbReference type="OrthoDB" id="5690571at2"/>
<organism evidence="1 2">
    <name type="scientific">Rodentibacter ratti</name>
    <dbReference type="NCBI Taxonomy" id="1906745"/>
    <lineage>
        <taxon>Bacteria</taxon>
        <taxon>Pseudomonadati</taxon>
        <taxon>Pseudomonadota</taxon>
        <taxon>Gammaproteobacteria</taxon>
        <taxon>Pasteurellales</taxon>
        <taxon>Pasteurellaceae</taxon>
        <taxon>Rodentibacter</taxon>
    </lineage>
</organism>
<accession>A0A1V3L5E9</accession>
<dbReference type="Proteomes" id="UP000189353">
    <property type="component" value="Unassembled WGS sequence"/>
</dbReference>
<evidence type="ECO:0000313" key="1">
    <source>
        <dbReference type="EMBL" id="OOF85166.1"/>
    </source>
</evidence>
<sequence length="66" mass="7404">MVRQVQIYAAYRGDVNLGDGTAKQLAAKFNITPESVANMSTPRYLKRDKSGSRLVFIKLDKEEISL</sequence>